<reference evidence="1 2" key="1">
    <citation type="submission" date="2013-11" db="EMBL/GenBank/DDBJ databases">
        <title>Genome sequencing of Stegodyphus mimosarum.</title>
        <authorList>
            <person name="Bechsgaard J."/>
        </authorList>
    </citation>
    <scope>NUCLEOTIDE SEQUENCE [LARGE SCALE GENOMIC DNA]</scope>
</reference>
<evidence type="ECO:0000313" key="1">
    <source>
        <dbReference type="EMBL" id="KFM69819.1"/>
    </source>
</evidence>
<dbReference type="AlphaFoldDB" id="A0A087TXI0"/>
<dbReference type="Proteomes" id="UP000054359">
    <property type="component" value="Unassembled WGS sequence"/>
</dbReference>
<evidence type="ECO:0000313" key="2">
    <source>
        <dbReference type="Proteomes" id="UP000054359"/>
    </source>
</evidence>
<name>A0A087TXI0_STEMI</name>
<dbReference type="EMBL" id="KK117206">
    <property type="protein sequence ID" value="KFM69819.1"/>
    <property type="molecule type" value="Genomic_DNA"/>
</dbReference>
<organism evidence="1 2">
    <name type="scientific">Stegodyphus mimosarum</name>
    <name type="common">African social velvet spider</name>
    <dbReference type="NCBI Taxonomy" id="407821"/>
    <lineage>
        <taxon>Eukaryota</taxon>
        <taxon>Metazoa</taxon>
        <taxon>Ecdysozoa</taxon>
        <taxon>Arthropoda</taxon>
        <taxon>Chelicerata</taxon>
        <taxon>Arachnida</taxon>
        <taxon>Araneae</taxon>
        <taxon>Araneomorphae</taxon>
        <taxon>Entelegynae</taxon>
        <taxon>Eresoidea</taxon>
        <taxon>Eresidae</taxon>
        <taxon>Stegodyphus</taxon>
    </lineage>
</organism>
<keyword evidence="2" id="KW-1185">Reference proteome</keyword>
<dbReference type="OrthoDB" id="5967017at2759"/>
<gene>
    <name evidence="1" type="ORF">X975_16135</name>
</gene>
<proteinExistence type="predicted"/>
<sequence>MHYFVQATVPSTRPCDIINSFPATGENYEKVIQSLRNRFGREELFVEFYIRELLGLIIKNVSDQRGNCSISELYDKLE</sequence>
<dbReference type="STRING" id="407821.A0A087TXI0"/>
<accession>A0A087TXI0</accession>
<protein>
    <submittedName>
        <fullName evidence="1">Uncharacterized protein</fullName>
    </submittedName>
</protein>
<feature type="non-terminal residue" evidence="1">
    <location>
        <position position="78"/>
    </location>
</feature>